<dbReference type="RefSeq" id="XP_010250852.1">
    <property type="nucleotide sequence ID" value="XM_010252550.2"/>
</dbReference>
<dbReference type="InterPro" id="IPR036047">
    <property type="entry name" value="F-box-like_dom_sf"/>
</dbReference>
<accession>A0A1U7ZBF0</accession>
<dbReference type="PANTHER" id="PTHR13382:SF22">
    <property type="entry name" value="F-BOX PROTEIN SKIP14"/>
    <property type="match status" value="1"/>
</dbReference>
<dbReference type="Pfam" id="PF12937">
    <property type="entry name" value="F-box-like"/>
    <property type="match status" value="1"/>
</dbReference>
<dbReference type="GeneID" id="104592968"/>
<organism evidence="2 3">
    <name type="scientific">Nelumbo nucifera</name>
    <name type="common">Sacred lotus</name>
    <dbReference type="NCBI Taxonomy" id="4432"/>
    <lineage>
        <taxon>Eukaryota</taxon>
        <taxon>Viridiplantae</taxon>
        <taxon>Streptophyta</taxon>
        <taxon>Embryophyta</taxon>
        <taxon>Tracheophyta</taxon>
        <taxon>Spermatophyta</taxon>
        <taxon>Magnoliopsida</taxon>
        <taxon>Proteales</taxon>
        <taxon>Nelumbonaceae</taxon>
        <taxon>Nelumbo</taxon>
    </lineage>
</organism>
<evidence type="ECO:0000313" key="3">
    <source>
        <dbReference type="RefSeq" id="XP_010250852.1"/>
    </source>
</evidence>
<evidence type="ECO:0000313" key="2">
    <source>
        <dbReference type="Proteomes" id="UP000189703"/>
    </source>
</evidence>
<dbReference type="STRING" id="4432.A0A1U7ZBF0"/>
<proteinExistence type="predicted"/>
<dbReference type="Gene3D" id="1.20.1280.50">
    <property type="match status" value="1"/>
</dbReference>
<dbReference type="FunCoup" id="A0A1U7ZBF0">
    <property type="interactions" value="1237"/>
</dbReference>
<dbReference type="SUPFAM" id="SSF81383">
    <property type="entry name" value="F-box domain"/>
    <property type="match status" value="1"/>
</dbReference>
<dbReference type="Proteomes" id="UP000189703">
    <property type="component" value="Unplaced"/>
</dbReference>
<dbReference type="InParanoid" id="A0A1U7ZBF0"/>
<dbReference type="PROSITE" id="PS50181">
    <property type="entry name" value="FBOX"/>
    <property type="match status" value="1"/>
</dbReference>
<dbReference type="PANTHER" id="PTHR13382">
    <property type="entry name" value="MITOCHONDRIAL ATP SYNTHASE COUPLING FACTOR B"/>
    <property type="match status" value="1"/>
</dbReference>
<gene>
    <name evidence="3" type="primary">LOC104592968</name>
</gene>
<dbReference type="Gene3D" id="3.80.10.10">
    <property type="entry name" value="Ribonuclease Inhibitor"/>
    <property type="match status" value="1"/>
</dbReference>
<dbReference type="AlphaFoldDB" id="A0A1U7ZBF0"/>
<evidence type="ECO:0000259" key="1">
    <source>
        <dbReference type="PROSITE" id="PS50181"/>
    </source>
</evidence>
<dbReference type="SUPFAM" id="SSF52047">
    <property type="entry name" value="RNI-like"/>
    <property type="match status" value="1"/>
</dbReference>
<keyword evidence="2" id="KW-1185">Reference proteome</keyword>
<dbReference type="KEGG" id="nnu:104592968"/>
<feature type="domain" description="F-box" evidence="1">
    <location>
        <begin position="211"/>
        <end position="258"/>
    </location>
</feature>
<dbReference type="InterPro" id="IPR032675">
    <property type="entry name" value="LRR_dom_sf"/>
</dbReference>
<dbReference type="OMA" id="MMRGCGC"/>
<dbReference type="eggNOG" id="ENOG502QRGM">
    <property type="taxonomic scope" value="Eukaryota"/>
</dbReference>
<sequence>MTLNFSHRPIFPATTPSEDNLLSSVRIANGYVVEGIPEKSADSFAKPWRFNWEFENSYDYTRDRADRGGSCEPISNDILDLLPSDPFGMEISATFTAITGWIEDFEADSDNYGGDEAWARKGDYQLVAGLNFIWNQAMKFHMEPGNAWIDERSNPCGEFGGTLYEKESEDGSCDGGFVSVCNMDEFLSFGDDAWPASHQAKESTEGTDSCSDGAGGAPHEALLYALSYLGVRDLLSAGSVCRMLRSAVESDSFLWRNIHIDQPLSERITDDVLLQLTNRAQGNLQCLSLVECPRITDDGLKRVLGSNPRLTKLSVPRCRRLSVEGIVYNLKAFKSSGVPGIKHLRIGGLYGVTHKHFEELKLLLGTENCPQPKTQKPHFYHNGYLSITSDDDRAIDIEICPRCQNLRLVYDCPAEGCQSKQPTTQLCRACIFCIARCVQCGRCINDSEYEETFCLELLCSDCWKKLLKCQERQEEKDTPSSKHTIFHHESRYQLRFCG</sequence>
<dbReference type="GO" id="GO:0005737">
    <property type="term" value="C:cytoplasm"/>
    <property type="evidence" value="ECO:0000318"/>
    <property type="project" value="GO_Central"/>
</dbReference>
<name>A0A1U7ZBF0_NELNU</name>
<dbReference type="OrthoDB" id="10044893at2759"/>
<dbReference type="InterPro" id="IPR050648">
    <property type="entry name" value="F-box_LRR-repeat"/>
</dbReference>
<dbReference type="InterPro" id="IPR001810">
    <property type="entry name" value="F-box_dom"/>
</dbReference>
<reference evidence="3" key="1">
    <citation type="submission" date="2025-08" db="UniProtKB">
        <authorList>
            <consortium name="RefSeq"/>
        </authorList>
    </citation>
    <scope>IDENTIFICATION</scope>
</reference>
<protein>
    <submittedName>
        <fullName evidence="3">F-box protein SKIP14</fullName>
    </submittedName>
</protein>